<dbReference type="Proteomes" id="UP000658225">
    <property type="component" value="Unassembled WGS sequence"/>
</dbReference>
<evidence type="ECO:0000313" key="3">
    <source>
        <dbReference type="Proteomes" id="UP000658225"/>
    </source>
</evidence>
<dbReference type="GO" id="GO:0006508">
    <property type="term" value="P:proteolysis"/>
    <property type="evidence" value="ECO:0007669"/>
    <property type="project" value="UniProtKB-KW"/>
</dbReference>
<dbReference type="AlphaFoldDB" id="A0A927RGD4"/>
<gene>
    <name evidence="2" type="ORF">H4683_003537</name>
</gene>
<keyword evidence="2" id="KW-0378">Hydrolase</keyword>
<keyword evidence="1" id="KW-0812">Transmembrane</keyword>
<keyword evidence="3" id="KW-1185">Reference proteome</keyword>
<dbReference type="RefSeq" id="WP_192600063.1">
    <property type="nucleotide sequence ID" value="NZ_JADBEL010000026.1"/>
</dbReference>
<keyword evidence="1" id="KW-0472">Membrane</keyword>
<name>A0A927RGD4_9BACL</name>
<comment type="caution">
    <text evidence="2">The sequence shown here is derived from an EMBL/GenBank/DDBJ whole genome shotgun (WGS) entry which is preliminary data.</text>
</comment>
<dbReference type="InterPro" id="IPR011990">
    <property type="entry name" value="TPR-like_helical_dom_sf"/>
</dbReference>
<sequence length="164" mass="18396">MNLSDSSRKYIVIGLSLFVMIGLITASIMGKKQNTAFQLDDTEYSHAVQQLQEGNYAGALEASSALETRQGSSEQVNYLIALAAANSGEIEKSLKHMQRTLDRNPHRVEDAMFMLQYAEFFVMAEQKDEAVLVLDRCATLPIPEDYPEYQERVAQLQQQLATQS</sequence>
<reference evidence="2" key="1">
    <citation type="submission" date="2020-10" db="EMBL/GenBank/DDBJ databases">
        <title>Genomic Encyclopedia of Type Strains, Phase IV (KMG-IV): sequencing the most valuable type-strain genomes for metagenomic binning, comparative biology and taxonomic classification.</title>
        <authorList>
            <person name="Goeker M."/>
        </authorList>
    </citation>
    <scope>NUCLEOTIDE SEQUENCE</scope>
    <source>
        <strain evidence="2">DSM 13886</strain>
    </source>
</reference>
<accession>A0A927RGD4</accession>
<keyword evidence="1" id="KW-1133">Transmembrane helix</keyword>
<dbReference type="GO" id="GO:0008233">
    <property type="term" value="F:peptidase activity"/>
    <property type="evidence" value="ECO:0007669"/>
    <property type="project" value="UniProtKB-KW"/>
</dbReference>
<proteinExistence type="predicted"/>
<dbReference type="SUPFAM" id="SSF48452">
    <property type="entry name" value="TPR-like"/>
    <property type="match status" value="1"/>
</dbReference>
<organism evidence="2 3">
    <name type="scientific">Sporosarcina limicola</name>
    <dbReference type="NCBI Taxonomy" id="34101"/>
    <lineage>
        <taxon>Bacteria</taxon>
        <taxon>Bacillati</taxon>
        <taxon>Bacillota</taxon>
        <taxon>Bacilli</taxon>
        <taxon>Bacillales</taxon>
        <taxon>Caryophanaceae</taxon>
        <taxon>Sporosarcina</taxon>
    </lineage>
</organism>
<dbReference type="EMBL" id="JADBEL010000026">
    <property type="protein sequence ID" value="MBE1556412.1"/>
    <property type="molecule type" value="Genomic_DNA"/>
</dbReference>
<keyword evidence="2" id="KW-0645">Protease</keyword>
<evidence type="ECO:0000313" key="2">
    <source>
        <dbReference type="EMBL" id="MBE1556412.1"/>
    </source>
</evidence>
<feature type="transmembrane region" description="Helical" evidence="1">
    <location>
        <begin position="12"/>
        <end position="30"/>
    </location>
</feature>
<dbReference type="Gene3D" id="1.25.40.10">
    <property type="entry name" value="Tetratricopeptide repeat domain"/>
    <property type="match status" value="1"/>
</dbReference>
<protein>
    <submittedName>
        <fullName evidence="2">Zn-dependent protease</fullName>
    </submittedName>
</protein>
<evidence type="ECO:0000256" key="1">
    <source>
        <dbReference type="SAM" id="Phobius"/>
    </source>
</evidence>